<protein>
    <submittedName>
        <fullName evidence="2">Uncharacterized protein</fullName>
    </submittedName>
</protein>
<reference evidence="2 3" key="1">
    <citation type="submission" date="2021-06" db="EMBL/GenBank/DDBJ databases">
        <authorList>
            <person name="Palmer J.M."/>
        </authorList>
    </citation>
    <scope>NUCLEOTIDE SEQUENCE [LARGE SCALE GENOMIC DNA]</scope>
    <source>
        <strain evidence="3">if_2019</strain>
        <tissue evidence="2">Muscle</tissue>
    </source>
</reference>
<organism evidence="2 3">
    <name type="scientific">Ilyodon furcidens</name>
    <name type="common">goldbreast splitfin</name>
    <dbReference type="NCBI Taxonomy" id="33524"/>
    <lineage>
        <taxon>Eukaryota</taxon>
        <taxon>Metazoa</taxon>
        <taxon>Chordata</taxon>
        <taxon>Craniata</taxon>
        <taxon>Vertebrata</taxon>
        <taxon>Euteleostomi</taxon>
        <taxon>Actinopterygii</taxon>
        <taxon>Neopterygii</taxon>
        <taxon>Teleostei</taxon>
        <taxon>Neoteleostei</taxon>
        <taxon>Acanthomorphata</taxon>
        <taxon>Ovalentaria</taxon>
        <taxon>Atherinomorphae</taxon>
        <taxon>Cyprinodontiformes</taxon>
        <taxon>Goodeidae</taxon>
        <taxon>Ilyodon</taxon>
    </lineage>
</organism>
<evidence type="ECO:0000256" key="1">
    <source>
        <dbReference type="SAM" id="MobiDB-lite"/>
    </source>
</evidence>
<gene>
    <name evidence="2" type="ORF">ILYODFUR_020230</name>
</gene>
<accession>A0ABV0TMP9</accession>
<feature type="region of interest" description="Disordered" evidence="1">
    <location>
        <begin position="1"/>
        <end position="102"/>
    </location>
</feature>
<feature type="non-terminal residue" evidence="2">
    <location>
        <position position="1"/>
    </location>
</feature>
<comment type="caution">
    <text evidence="2">The sequence shown here is derived from an EMBL/GenBank/DDBJ whole genome shotgun (WGS) entry which is preliminary data.</text>
</comment>
<keyword evidence="3" id="KW-1185">Reference proteome</keyword>
<name>A0ABV0TMP9_9TELE</name>
<proteinExistence type="predicted"/>
<dbReference type="EMBL" id="JAHRIQ010036827">
    <property type="protein sequence ID" value="MEQ2233286.1"/>
    <property type="molecule type" value="Genomic_DNA"/>
</dbReference>
<evidence type="ECO:0000313" key="3">
    <source>
        <dbReference type="Proteomes" id="UP001482620"/>
    </source>
</evidence>
<sequence length="102" mass="10946">PQTCPPGPGTDTEEIRATDIQRAPRAQEPQENHRWDYCMQPPEKSRGESQGNHPAATVQKPQGAAAMSPQPSTPKQIQPWVSGPPFDGPPTDPGEGVAQDPT</sequence>
<dbReference type="Proteomes" id="UP001482620">
    <property type="component" value="Unassembled WGS sequence"/>
</dbReference>
<evidence type="ECO:0000313" key="2">
    <source>
        <dbReference type="EMBL" id="MEQ2233286.1"/>
    </source>
</evidence>